<dbReference type="PRINTS" id="PR00947">
    <property type="entry name" value="CUTICLE"/>
</dbReference>
<dbReference type="GO" id="GO:0008010">
    <property type="term" value="F:structural constituent of chitin-based larval cuticle"/>
    <property type="evidence" value="ECO:0007669"/>
    <property type="project" value="TreeGrafter"/>
</dbReference>
<evidence type="ECO:0000256" key="4">
    <source>
        <dbReference type="SAM" id="Phobius"/>
    </source>
</evidence>
<keyword evidence="4" id="KW-0812">Transmembrane</keyword>
<proteinExistence type="predicted"/>
<name>A0A9P0FWN0_CHRIL</name>
<dbReference type="InterPro" id="IPR031311">
    <property type="entry name" value="CHIT_BIND_RR_consensus"/>
</dbReference>
<gene>
    <name evidence="5" type="ORF">CINC_LOCUS12590</name>
</gene>
<keyword evidence="6" id="KW-1185">Reference proteome</keyword>
<keyword evidence="4" id="KW-1133">Transmembrane helix</keyword>
<dbReference type="AlphaFoldDB" id="A0A9P0FWN0"/>
<keyword evidence="2" id="KW-0732">Signal</keyword>
<sequence length="245" mass="27963">MLVSMTPLVLDVALSYGMKSRHHILEELDIKCGQLSPSHSQLRFALMKNAPNMVKGAHLHVLPIVSMVFVTVLASCLGAQIKKFVYNNNGFGSYSFEYETSDGSYRREDGGLVPGPDGSSLVVRGEYGYIDPDGKPFSMKYVADRNGYQPRILYGLVRRCHSVVYTYEDIELRRIFPSEFPQDTIRKSGSMDPELCRIDLERYSPEEDSYYISPSFESHVDRRRVYCFMLLCFTEDELDRVVASF</sequence>
<evidence type="ECO:0000256" key="2">
    <source>
        <dbReference type="ARBA" id="ARBA00022729"/>
    </source>
</evidence>
<dbReference type="EMBL" id="LR824011">
    <property type="protein sequence ID" value="CAH0627174.1"/>
    <property type="molecule type" value="Genomic_DNA"/>
</dbReference>
<evidence type="ECO:0000313" key="6">
    <source>
        <dbReference type="Proteomes" id="UP001154114"/>
    </source>
</evidence>
<dbReference type="Pfam" id="PF00379">
    <property type="entry name" value="Chitin_bind_4"/>
    <property type="match status" value="1"/>
</dbReference>
<protein>
    <submittedName>
        <fullName evidence="5">Uncharacterized protein</fullName>
    </submittedName>
</protein>
<reference evidence="5" key="1">
    <citation type="submission" date="2021-12" db="EMBL/GenBank/DDBJ databases">
        <authorList>
            <person name="King R."/>
        </authorList>
    </citation>
    <scope>NUCLEOTIDE SEQUENCE</scope>
</reference>
<dbReference type="GO" id="GO:0062129">
    <property type="term" value="C:chitin-based extracellular matrix"/>
    <property type="evidence" value="ECO:0007669"/>
    <property type="project" value="TreeGrafter"/>
</dbReference>
<feature type="transmembrane region" description="Helical" evidence="4">
    <location>
        <begin position="57"/>
        <end position="79"/>
    </location>
</feature>
<accession>A0A9P0FWN0</accession>
<evidence type="ECO:0000256" key="1">
    <source>
        <dbReference type="ARBA" id="ARBA00022460"/>
    </source>
</evidence>
<dbReference type="OrthoDB" id="8000451at2759"/>
<dbReference type="PROSITE" id="PS00233">
    <property type="entry name" value="CHIT_BIND_RR_1"/>
    <property type="match status" value="1"/>
</dbReference>
<dbReference type="PANTHER" id="PTHR10380">
    <property type="entry name" value="CUTICLE PROTEIN"/>
    <property type="match status" value="1"/>
</dbReference>
<dbReference type="PANTHER" id="PTHR10380:SF218">
    <property type="entry name" value="ADULT CUTICLE PROTEIN 65AA-RELATED"/>
    <property type="match status" value="1"/>
</dbReference>
<dbReference type="PROSITE" id="PS51155">
    <property type="entry name" value="CHIT_BIND_RR_2"/>
    <property type="match status" value="1"/>
</dbReference>
<keyword evidence="4" id="KW-0472">Membrane</keyword>
<organism evidence="5 6">
    <name type="scientific">Chrysodeixis includens</name>
    <name type="common">Soybean looper</name>
    <name type="synonym">Pseudoplusia includens</name>
    <dbReference type="NCBI Taxonomy" id="689277"/>
    <lineage>
        <taxon>Eukaryota</taxon>
        <taxon>Metazoa</taxon>
        <taxon>Ecdysozoa</taxon>
        <taxon>Arthropoda</taxon>
        <taxon>Hexapoda</taxon>
        <taxon>Insecta</taxon>
        <taxon>Pterygota</taxon>
        <taxon>Neoptera</taxon>
        <taxon>Endopterygota</taxon>
        <taxon>Lepidoptera</taxon>
        <taxon>Glossata</taxon>
        <taxon>Ditrysia</taxon>
        <taxon>Noctuoidea</taxon>
        <taxon>Noctuidae</taxon>
        <taxon>Plusiinae</taxon>
        <taxon>Chrysodeixis</taxon>
    </lineage>
</organism>
<evidence type="ECO:0000313" key="5">
    <source>
        <dbReference type="EMBL" id="CAH0627174.1"/>
    </source>
</evidence>
<evidence type="ECO:0000256" key="3">
    <source>
        <dbReference type="PROSITE-ProRule" id="PRU00497"/>
    </source>
</evidence>
<dbReference type="Proteomes" id="UP001154114">
    <property type="component" value="Chromosome 8"/>
</dbReference>
<dbReference type="InterPro" id="IPR050468">
    <property type="entry name" value="Cuticle_Struct_Prot"/>
</dbReference>
<keyword evidence="1 3" id="KW-0193">Cuticle</keyword>
<dbReference type="InterPro" id="IPR000618">
    <property type="entry name" value="Insect_cuticle"/>
</dbReference>